<protein>
    <submittedName>
        <fullName evidence="5">Acyltransferase</fullName>
        <ecNumber evidence="5">2.3.1.-</ecNumber>
    </submittedName>
</protein>
<organism evidence="5 6">
    <name type="scientific">Xanthocytophaga flava</name>
    <dbReference type="NCBI Taxonomy" id="3048013"/>
    <lineage>
        <taxon>Bacteria</taxon>
        <taxon>Pseudomonadati</taxon>
        <taxon>Bacteroidota</taxon>
        <taxon>Cytophagia</taxon>
        <taxon>Cytophagales</taxon>
        <taxon>Rhodocytophagaceae</taxon>
        <taxon>Xanthocytophaga</taxon>
    </lineage>
</organism>
<reference evidence="5" key="1">
    <citation type="submission" date="2023-05" db="EMBL/GenBank/DDBJ databases">
        <authorList>
            <person name="Zhang X."/>
        </authorList>
    </citation>
    <scope>NUCLEOTIDE SEQUENCE</scope>
    <source>
        <strain evidence="5">YF14B1</strain>
    </source>
</reference>
<dbReference type="AlphaFoldDB" id="A0AAE3QNM5"/>
<dbReference type="Pfam" id="PF14602">
    <property type="entry name" value="Hexapep_2"/>
    <property type="match status" value="1"/>
</dbReference>
<evidence type="ECO:0000256" key="2">
    <source>
        <dbReference type="ARBA" id="ARBA00022679"/>
    </source>
</evidence>
<dbReference type="PANTHER" id="PTHR23416:SF23">
    <property type="entry name" value="ACETYLTRANSFERASE C18B11.09C-RELATED"/>
    <property type="match status" value="1"/>
</dbReference>
<accession>A0AAE3QNM5</accession>
<dbReference type="PANTHER" id="PTHR23416">
    <property type="entry name" value="SIALIC ACID SYNTHASE-RELATED"/>
    <property type="match status" value="1"/>
</dbReference>
<dbReference type="Proteomes" id="UP001241110">
    <property type="component" value="Unassembled WGS sequence"/>
</dbReference>
<comment type="caution">
    <text evidence="5">The sequence shown here is derived from an EMBL/GenBank/DDBJ whole genome shotgun (WGS) entry which is preliminary data.</text>
</comment>
<dbReference type="InterPro" id="IPR001451">
    <property type="entry name" value="Hexapep"/>
</dbReference>
<dbReference type="Gene3D" id="2.160.10.10">
    <property type="entry name" value="Hexapeptide repeat proteins"/>
    <property type="match status" value="1"/>
</dbReference>
<evidence type="ECO:0000256" key="4">
    <source>
        <dbReference type="ARBA" id="ARBA00023315"/>
    </source>
</evidence>
<dbReference type="CDD" id="cd04647">
    <property type="entry name" value="LbH_MAT_like"/>
    <property type="match status" value="1"/>
</dbReference>
<dbReference type="EC" id="2.3.1.-" evidence="5"/>
<dbReference type="InterPro" id="IPR051159">
    <property type="entry name" value="Hexapeptide_acetyltransf"/>
</dbReference>
<dbReference type="GO" id="GO:0005829">
    <property type="term" value="C:cytosol"/>
    <property type="evidence" value="ECO:0007669"/>
    <property type="project" value="TreeGrafter"/>
</dbReference>
<keyword evidence="4 5" id="KW-0012">Acyltransferase</keyword>
<evidence type="ECO:0000256" key="3">
    <source>
        <dbReference type="ARBA" id="ARBA00022737"/>
    </source>
</evidence>
<gene>
    <name evidence="5" type="ORF">QNI16_17980</name>
</gene>
<dbReference type="InterPro" id="IPR018357">
    <property type="entry name" value="Hexapep_transf_CS"/>
</dbReference>
<dbReference type="PROSITE" id="PS00101">
    <property type="entry name" value="HEXAPEP_TRANSFERASES"/>
    <property type="match status" value="1"/>
</dbReference>
<evidence type="ECO:0000313" key="5">
    <source>
        <dbReference type="EMBL" id="MDJ1482400.1"/>
    </source>
</evidence>
<dbReference type="EMBL" id="JASJOS010000007">
    <property type="protein sequence ID" value="MDJ1482400.1"/>
    <property type="molecule type" value="Genomic_DNA"/>
</dbReference>
<dbReference type="SUPFAM" id="SSF51161">
    <property type="entry name" value="Trimeric LpxA-like enzymes"/>
    <property type="match status" value="1"/>
</dbReference>
<evidence type="ECO:0000256" key="1">
    <source>
        <dbReference type="ARBA" id="ARBA00007274"/>
    </source>
</evidence>
<keyword evidence="3" id="KW-0677">Repeat</keyword>
<dbReference type="InterPro" id="IPR011004">
    <property type="entry name" value="Trimer_LpxA-like_sf"/>
</dbReference>
<dbReference type="Pfam" id="PF00132">
    <property type="entry name" value="Hexapep"/>
    <property type="match status" value="1"/>
</dbReference>
<comment type="similarity">
    <text evidence="1">Belongs to the transferase hexapeptide repeat family.</text>
</comment>
<dbReference type="GO" id="GO:0008374">
    <property type="term" value="F:O-acyltransferase activity"/>
    <property type="evidence" value="ECO:0007669"/>
    <property type="project" value="TreeGrafter"/>
</dbReference>
<name>A0AAE3QNM5_9BACT</name>
<evidence type="ECO:0000313" key="6">
    <source>
        <dbReference type="Proteomes" id="UP001241110"/>
    </source>
</evidence>
<sequence>MKDRLRRLLFYVFKKIIPVSFIEDGITQYRIENYLQYCTLGKESKLYPQARINNFQNDKANIKIGNYTHIRAELQILANGGKISIGDFCYIGEGTRIWSANSISIGDRVLISHNVNIHDNNSHPLDASLRHEDFLDILGIKKNTIHIFNLNDEPIIIKNDAWIGYDSIILKGVTIGEGAIIAAGSVVTKDVPDFAVVAGNPAQIIRKPDL</sequence>
<proteinExistence type="inferred from homology"/>
<keyword evidence="2 5" id="KW-0808">Transferase</keyword>